<protein>
    <submittedName>
        <fullName evidence="2">Uncharacterized protein</fullName>
    </submittedName>
</protein>
<accession>A0A9P5X5U6</accession>
<evidence type="ECO:0000313" key="2">
    <source>
        <dbReference type="EMBL" id="KAF9445383.1"/>
    </source>
</evidence>
<feature type="compositionally biased region" description="Polar residues" evidence="1">
    <location>
        <begin position="15"/>
        <end position="34"/>
    </location>
</feature>
<comment type="caution">
    <text evidence="2">The sequence shown here is derived from an EMBL/GenBank/DDBJ whole genome shotgun (WGS) entry which is preliminary data.</text>
</comment>
<evidence type="ECO:0000256" key="1">
    <source>
        <dbReference type="SAM" id="MobiDB-lite"/>
    </source>
</evidence>
<dbReference type="OrthoDB" id="3227715at2759"/>
<reference evidence="2" key="1">
    <citation type="submission" date="2020-11" db="EMBL/GenBank/DDBJ databases">
        <authorList>
            <consortium name="DOE Joint Genome Institute"/>
            <person name="Ahrendt S."/>
            <person name="Riley R."/>
            <person name="Andreopoulos W."/>
            <person name="Labutti K."/>
            <person name="Pangilinan J."/>
            <person name="Ruiz-Duenas F.J."/>
            <person name="Barrasa J.M."/>
            <person name="Sanchez-Garcia M."/>
            <person name="Camarero S."/>
            <person name="Miyauchi S."/>
            <person name="Serrano A."/>
            <person name="Linde D."/>
            <person name="Babiker R."/>
            <person name="Drula E."/>
            <person name="Ayuso-Fernandez I."/>
            <person name="Pacheco R."/>
            <person name="Padilla G."/>
            <person name="Ferreira P."/>
            <person name="Barriuso J."/>
            <person name="Kellner H."/>
            <person name="Castanera R."/>
            <person name="Alfaro M."/>
            <person name="Ramirez L."/>
            <person name="Pisabarro A.G."/>
            <person name="Kuo A."/>
            <person name="Tritt A."/>
            <person name="Lipzen A."/>
            <person name="He G."/>
            <person name="Yan M."/>
            <person name="Ng V."/>
            <person name="Cullen D."/>
            <person name="Martin F."/>
            <person name="Rosso M.-N."/>
            <person name="Henrissat B."/>
            <person name="Hibbett D."/>
            <person name="Martinez A.T."/>
            <person name="Grigoriev I.V."/>
        </authorList>
    </citation>
    <scope>NUCLEOTIDE SEQUENCE</scope>
    <source>
        <strain evidence="2">MF-IS2</strain>
    </source>
</reference>
<sequence length="198" mass="21787">HHPEYAPPVLRAPSPASSVGTTYGPDQTSLSDSEHQISQVAFERKWLAKLDLDKPRKEEEEANESPLIPRTKNKEEEDVMVEKILKNLRTRIQQLEEGELFEQTLLRGSQVGLEARPSTNDIDVLMKSMMGTSMSLAEGPSGKIFGRAADEPLTDGPWNTHNQPMVYEGGSVVGMEGILANVTTSSTVGKRSRSGKSR</sequence>
<evidence type="ECO:0000313" key="3">
    <source>
        <dbReference type="Proteomes" id="UP000807342"/>
    </source>
</evidence>
<feature type="non-terminal residue" evidence="2">
    <location>
        <position position="198"/>
    </location>
</feature>
<gene>
    <name evidence="2" type="ORF">P691DRAFT_611101</name>
</gene>
<organism evidence="2 3">
    <name type="scientific">Macrolepiota fuliginosa MF-IS2</name>
    <dbReference type="NCBI Taxonomy" id="1400762"/>
    <lineage>
        <taxon>Eukaryota</taxon>
        <taxon>Fungi</taxon>
        <taxon>Dikarya</taxon>
        <taxon>Basidiomycota</taxon>
        <taxon>Agaricomycotina</taxon>
        <taxon>Agaricomycetes</taxon>
        <taxon>Agaricomycetidae</taxon>
        <taxon>Agaricales</taxon>
        <taxon>Agaricineae</taxon>
        <taxon>Agaricaceae</taxon>
        <taxon>Macrolepiota</taxon>
    </lineage>
</organism>
<feature type="non-terminal residue" evidence="2">
    <location>
        <position position="1"/>
    </location>
</feature>
<feature type="region of interest" description="Disordered" evidence="1">
    <location>
        <begin position="1"/>
        <end position="34"/>
    </location>
</feature>
<keyword evidence="3" id="KW-1185">Reference proteome</keyword>
<name>A0A9P5X5U6_9AGAR</name>
<dbReference type="AlphaFoldDB" id="A0A9P5X5U6"/>
<dbReference type="Proteomes" id="UP000807342">
    <property type="component" value="Unassembled WGS sequence"/>
</dbReference>
<dbReference type="EMBL" id="MU151304">
    <property type="protein sequence ID" value="KAF9445383.1"/>
    <property type="molecule type" value="Genomic_DNA"/>
</dbReference>
<proteinExistence type="predicted"/>